<comment type="caution">
    <text evidence="2">The sequence shown here is derived from an EMBL/GenBank/DDBJ whole genome shotgun (WGS) entry which is preliminary data.</text>
</comment>
<gene>
    <name evidence="2" type="ORF">FHU37_000572</name>
</gene>
<feature type="compositionally biased region" description="Polar residues" evidence="1">
    <location>
        <begin position="32"/>
        <end position="45"/>
    </location>
</feature>
<name>A0A852ZMK4_9ACTN</name>
<organism evidence="2 3">
    <name type="scientific">Allostreptomyces psammosilenae</name>
    <dbReference type="NCBI Taxonomy" id="1892865"/>
    <lineage>
        <taxon>Bacteria</taxon>
        <taxon>Bacillati</taxon>
        <taxon>Actinomycetota</taxon>
        <taxon>Actinomycetes</taxon>
        <taxon>Kitasatosporales</taxon>
        <taxon>Streptomycetaceae</taxon>
        <taxon>Allostreptomyces</taxon>
    </lineage>
</organism>
<proteinExistence type="predicted"/>
<accession>A0A852ZMK4</accession>
<evidence type="ECO:0000256" key="1">
    <source>
        <dbReference type="SAM" id="MobiDB-lite"/>
    </source>
</evidence>
<dbReference type="AlphaFoldDB" id="A0A852ZMK4"/>
<dbReference type="Proteomes" id="UP000567795">
    <property type="component" value="Unassembled WGS sequence"/>
</dbReference>
<reference evidence="2 3" key="1">
    <citation type="submission" date="2020-07" db="EMBL/GenBank/DDBJ databases">
        <title>Sequencing the genomes of 1000 actinobacteria strains.</title>
        <authorList>
            <person name="Klenk H.-P."/>
        </authorList>
    </citation>
    <scope>NUCLEOTIDE SEQUENCE [LARGE SCALE GENOMIC DNA]</scope>
    <source>
        <strain evidence="2 3">DSM 42178</strain>
    </source>
</reference>
<evidence type="ECO:0000313" key="2">
    <source>
        <dbReference type="EMBL" id="NYI03629.1"/>
    </source>
</evidence>
<feature type="region of interest" description="Disordered" evidence="1">
    <location>
        <begin position="1"/>
        <end position="67"/>
    </location>
</feature>
<keyword evidence="3" id="KW-1185">Reference proteome</keyword>
<protein>
    <submittedName>
        <fullName evidence="2">Uncharacterized protein</fullName>
    </submittedName>
</protein>
<dbReference type="EMBL" id="JACBZD010000001">
    <property type="protein sequence ID" value="NYI03629.1"/>
    <property type="molecule type" value="Genomic_DNA"/>
</dbReference>
<evidence type="ECO:0000313" key="3">
    <source>
        <dbReference type="Proteomes" id="UP000567795"/>
    </source>
</evidence>
<feature type="compositionally biased region" description="Polar residues" evidence="1">
    <location>
        <begin position="1"/>
        <end position="12"/>
    </location>
</feature>
<dbReference type="RefSeq" id="WP_179812649.1">
    <property type="nucleotide sequence ID" value="NZ_JACBZD010000001.1"/>
</dbReference>
<sequence length="67" mass="6985">MAGTPTTPSGNDVEQEPPSVAQEAGDYPAEDVTSNQTSGSWRTSQAEGENEEAAAAARRHGHRSQSS</sequence>
<feature type="compositionally biased region" description="Basic residues" evidence="1">
    <location>
        <begin position="57"/>
        <end position="67"/>
    </location>
</feature>